<dbReference type="EMBL" id="CP025938">
    <property type="protein sequence ID" value="AUS04529.1"/>
    <property type="molecule type" value="Genomic_DNA"/>
</dbReference>
<gene>
    <name evidence="2" type="ORF">C1A40_03135</name>
</gene>
<dbReference type="InterPro" id="IPR000086">
    <property type="entry name" value="NUDIX_hydrolase_dom"/>
</dbReference>
<dbReference type="SUPFAM" id="SSF46785">
    <property type="entry name" value="Winged helix' DNA-binding domain"/>
    <property type="match status" value="1"/>
</dbReference>
<dbReference type="CDD" id="cd18873">
    <property type="entry name" value="NUDIX_NadM_like"/>
    <property type="match status" value="1"/>
</dbReference>
<keyword evidence="3" id="KW-1185">Reference proteome</keyword>
<dbReference type="PANTHER" id="PTHR43736">
    <property type="entry name" value="ADP-RIBOSE PYROPHOSPHATASE"/>
    <property type="match status" value="1"/>
</dbReference>
<dbReference type="RefSeq" id="WP_102994637.1">
    <property type="nucleotide sequence ID" value="NZ_CP025938.1"/>
</dbReference>
<dbReference type="InterPro" id="IPR036390">
    <property type="entry name" value="WH_DNA-bd_sf"/>
</dbReference>
<dbReference type="InterPro" id="IPR036388">
    <property type="entry name" value="WH-like_DNA-bd_sf"/>
</dbReference>
<organism evidence="2 3">
    <name type="scientific">Pseudotamlana carrageenivorans</name>
    <dbReference type="NCBI Taxonomy" id="2069432"/>
    <lineage>
        <taxon>Bacteria</taxon>
        <taxon>Pseudomonadati</taxon>
        <taxon>Bacteroidota</taxon>
        <taxon>Flavobacteriia</taxon>
        <taxon>Flavobacteriales</taxon>
        <taxon>Flavobacteriaceae</taxon>
        <taxon>Pseudotamlana</taxon>
    </lineage>
</organism>
<dbReference type="InterPro" id="IPR054105">
    <property type="entry name" value="WHD_NrtR"/>
</dbReference>
<dbReference type="Proteomes" id="UP000236592">
    <property type="component" value="Chromosome"/>
</dbReference>
<dbReference type="PANTHER" id="PTHR43736:SF4">
    <property type="entry name" value="SLR1690 PROTEIN"/>
    <property type="match status" value="1"/>
</dbReference>
<feature type="domain" description="Nudix hydrolase" evidence="1">
    <location>
        <begin position="10"/>
        <end position="141"/>
    </location>
</feature>
<dbReference type="OrthoDB" id="9786141at2"/>
<dbReference type="Pfam" id="PF21906">
    <property type="entry name" value="WHD_NrtR"/>
    <property type="match status" value="1"/>
</dbReference>
<sequence>MIIGYNPEDKVYLAVDCIIFGFDNEDLKVLLIQRDFEPEQGKWSLMGGFLKQNETLDDAAARVLHRLTGVHDIYLEQLYTFSEVDRDPVARTISTSYYAIINIEKYNEKISKKTNAKWFSLSEVPQLIFDHDDMLDKAIKRLRRRTSINPIGFELLPEKFTMRQLQKLYEAILNKELDKRNFVNKINSMDVLIKLKEKDMSSSTKGSFLYIFNEEQYNAKQDNHFYLKL</sequence>
<evidence type="ECO:0000259" key="1">
    <source>
        <dbReference type="PROSITE" id="PS51462"/>
    </source>
</evidence>
<dbReference type="KEGG" id="taj:C1A40_03135"/>
<dbReference type="Gene3D" id="1.10.10.10">
    <property type="entry name" value="Winged helix-like DNA-binding domain superfamily/Winged helix DNA-binding domain"/>
    <property type="match status" value="1"/>
</dbReference>
<protein>
    <submittedName>
        <fullName evidence="2">DNA mismatch repair protein MutT</fullName>
    </submittedName>
</protein>
<dbReference type="PROSITE" id="PS51462">
    <property type="entry name" value="NUDIX"/>
    <property type="match status" value="1"/>
</dbReference>
<dbReference type="Gene3D" id="3.90.79.10">
    <property type="entry name" value="Nucleoside Triphosphate Pyrophosphohydrolase"/>
    <property type="match status" value="1"/>
</dbReference>
<dbReference type="Pfam" id="PF00293">
    <property type="entry name" value="NUDIX"/>
    <property type="match status" value="1"/>
</dbReference>
<dbReference type="AlphaFoldDB" id="A0A2I7SF50"/>
<dbReference type="InterPro" id="IPR015797">
    <property type="entry name" value="NUDIX_hydrolase-like_dom_sf"/>
</dbReference>
<accession>A0A2I7SF50</accession>
<reference evidence="3" key="1">
    <citation type="submission" date="2018-01" db="EMBL/GenBank/DDBJ databases">
        <title>Complete genome of Tamlana sp. UJ94.</title>
        <authorList>
            <person name="Jung J."/>
            <person name="Chung D."/>
            <person name="Bae S.S."/>
            <person name="Baek K."/>
        </authorList>
    </citation>
    <scope>NUCLEOTIDE SEQUENCE [LARGE SCALE GENOMIC DNA]</scope>
    <source>
        <strain evidence="3">UJ94</strain>
    </source>
</reference>
<name>A0A2I7SF50_9FLAO</name>
<evidence type="ECO:0000313" key="3">
    <source>
        <dbReference type="Proteomes" id="UP000236592"/>
    </source>
</evidence>
<evidence type="ECO:0000313" key="2">
    <source>
        <dbReference type="EMBL" id="AUS04529.1"/>
    </source>
</evidence>
<dbReference type="SUPFAM" id="SSF55811">
    <property type="entry name" value="Nudix"/>
    <property type="match status" value="1"/>
</dbReference>
<proteinExistence type="predicted"/>